<accession>D1AWI6</accession>
<reference evidence="2 3" key="1">
    <citation type="journal article" date="2009" name="Stand. Genomic Sci.">
        <title>Complete genome sequence of Streptobacillus moniliformis type strain (9901T).</title>
        <authorList>
            <person name="Nolan M."/>
            <person name="Gronow S."/>
            <person name="Lapidus A."/>
            <person name="Ivanova N."/>
            <person name="Copeland A."/>
            <person name="Lucas S."/>
            <person name="Del Rio T.G."/>
            <person name="Chen F."/>
            <person name="Tice H."/>
            <person name="Pitluck S."/>
            <person name="Cheng J.F."/>
            <person name="Sims D."/>
            <person name="Meincke L."/>
            <person name="Bruce D."/>
            <person name="Goodwin L."/>
            <person name="Brettin T."/>
            <person name="Han C."/>
            <person name="Detter J.C."/>
            <person name="Ovchinikova G."/>
            <person name="Pati A."/>
            <person name="Mavromatis K."/>
            <person name="Mikhailova N."/>
            <person name="Chen A."/>
            <person name="Palaniappan K."/>
            <person name="Land M."/>
            <person name="Hauser L."/>
            <person name="Chang Y.J."/>
            <person name="Jeffries C.D."/>
            <person name="Rohde M."/>
            <person name="Sproer C."/>
            <person name="Goker M."/>
            <person name="Bristow J."/>
            <person name="Eisen J.A."/>
            <person name="Markowitz V."/>
            <person name="Hugenholtz P."/>
            <person name="Kyrpides N.C."/>
            <person name="Klenk H.P."/>
            <person name="Chain P."/>
        </authorList>
    </citation>
    <scope>NUCLEOTIDE SEQUENCE [LARGE SCALE GENOMIC DNA]</scope>
    <source>
        <strain evidence="3">ATCC 14647 / DSM 12112 / NCTC 10651 / 9901</strain>
    </source>
</reference>
<dbReference type="eggNOG" id="COG5295">
    <property type="taxonomic scope" value="Bacteria"/>
</dbReference>
<evidence type="ECO:0000313" key="2">
    <source>
        <dbReference type="EMBL" id="ACZ00662.1"/>
    </source>
</evidence>
<dbReference type="GeneID" id="54763066"/>
<dbReference type="RefSeq" id="WP_012858220.1">
    <property type="nucleotide sequence ID" value="NC_013515.1"/>
</dbReference>
<organism evidence="2 3">
    <name type="scientific">Streptobacillus moniliformis (strain ATCC 14647 / DSM 12112 / NCTC 10651 / 9901)</name>
    <dbReference type="NCBI Taxonomy" id="519441"/>
    <lineage>
        <taxon>Bacteria</taxon>
        <taxon>Fusobacteriati</taxon>
        <taxon>Fusobacteriota</taxon>
        <taxon>Fusobacteriia</taxon>
        <taxon>Fusobacteriales</taxon>
        <taxon>Leptotrichiaceae</taxon>
        <taxon>Streptobacillus</taxon>
    </lineage>
</organism>
<dbReference type="AlphaFoldDB" id="D1AWI6"/>
<evidence type="ECO:0000256" key="1">
    <source>
        <dbReference type="SAM" id="Phobius"/>
    </source>
</evidence>
<evidence type="ECO:0000313" key="3">
    <source>
        <dbReference type="Proteomes" id="UP000002072"/>
    </source>
</evidence>
<keyword evidence="1" id="KW-1133">Transmembrane helix</keyword>
<keyword evidence="3" id="KW-1185">Reference proteome</keyword>
<dbReference type="HOGENOM" id="CLU_3085273_0_0_0"/>
<name>D1AWI6_STRM9</name>
<proteinExistence type="predicted"/>
<keyword evidence="1" id="KW-0812">Transmembrane</keyword>
<protein>
    <submittedName>
        <fullName evidence="2">Uncharacterized protein</fullName>
    </submittedName>
</protein>
<dbReference type="EMBL" id="CP001779">
    <property type="protein sequence ID" value="ACZ00662.1"/>
    <property type="molecule type" value="Genomic_DNA"/>
</dbReference>
<sequence>MKNFKMKELKSYLKHKVSINEKTIIRYIMLGFVGLSLISYSSWNFLAINNEA</sequence>
<gene>
    <name evidence="2" type="ordered locus">Smon_0175</name>
</gene>
<dbReference type="Proteomes" id="UP000002072">
    <property type="component" value="Chromosome"/>
</dbReference>
<dbReference type="KEGG" id="smf:Smon_0175"/>
<feature type="transmembrane region" description="Helical" evidence="1">
    <location>
        <begin position="24"/>
        <end position="43"/>
    </location>
</feature>
<keyword evidence="1" id="KW-0472">Membrane</keyword>